<dbReference type="Gene3D" id="3.40.640.10">
    <property type="entry name" value="Type I PLP-dependent aspartate aminotransferase-like (Major domain)"/>
    <property type="match status" value="1"/>
</dbReference>
<evidence type="ECO:0000313" key="6">
    <source>
        <dbReference type="Proteomes" id="UP000601108"/>
    </source>
</evidence>
<organism evidence="5 6">
    <name type="scientific">Aquimarina muelleri</name>
    <dbReference type="NCBI Taxonomy" id="279356"/>
    <lineage>
        <taxon>Bacteria</taxon>
        <taxon>Pseudomonadati</taxon>
        <taxon>Bacteroidota</taxon>
        <taxon>Flavobacteriia</taxon>
        <taxon>Flavobacteriales</taxon>
        <taxon>Flavobacteriaceae</taxon>
        <taxon>Aquimarina</taxon>
    </lineage>
</organism>
<reference evidence="5 6" key="1">
    <citation type="journal article" date="2014" name="Int. J. Syst. Evol. Microbiol.">
        <title>Complete genome sequence of Corynebacterium casei LMG S-19264T (=DSM 44701T), isolated from a smear-ripened cheese.</title>
        <authorList>
            <consortium name="US DOE Joint Genome Institute (JGI-PGF)"/>
            <person name="Walter F."/>
            <person name="Albersmeier A."/>
            <person name="Kalinowski J."/>
            <person name="Ruckert C."/>
        </authorList>
    </citation>
    <scope>NUCLEOTIDE SEQUENCE [LARGE SCALE GENOMIC DNA]</scope>
    <source>
        <strain evidence="5 6">KCTC 12285</strain>
    </source>
</reference>
<dbReference type="EMBL" id="BMWS01000002">
    <property type="protein sequence ID" value="GGX05619.1"/>
    <property type="molecule type" value="Genomic_DNA"/>
</dbReference>
<dbReference type="PANTHER" id="PTHR42885">
    <property type="entry name" value="HISTIDINOL-PHOSPHATE AMINOTRANSFERASE-RELATED"/>
    <property type="match status" value="1"/>
</dbReference>
<keyword evidence="2" id="KW-0663">Pyridoxal phosphate</keyword>
<dbReference type="Gene3D" id="3.90.1150.10">
    <property type="entry name" value="Aspartate Aminotransferase, domain 1"/>
    <property type="match status" value="1"/>
</dbReference>
<dbReference type="GO" id="GO:0008483">
    <property type="term" value="F:transaminase activity"/>
    <property type="evidence" value="ECO:0007669"/>
    <property type="project" value="UniProtKB-KW"/>
</dbReference>
<evidence type="ECO:0000256" key="1">
    <source>
        <dbReference type="ARBA" id="ARBA00001933"/>
    </source>
</evidence>
<evidence type="ECO:0000256" key="3">
    <source>
        <dbReference type="RuleBase" id="RU000481"/>
    </source>
</evidence>
<dbReference type="CDD" id="cd00609">
    <property type="entry name" value="AAT_like"/>
    <property type="match status" value="1"/>
</dbReference>
<dbReference type="InterPro" id="IPR015422">
    <property type="entry name" value="PyrdxlP-dep_Trfase_small"/>
</dbReference>
<name>A0A918JSU5_9FLAO</name>
<dbReference type="Pfam" id="PF00155">
    <property type="entry name" value="Aminotran_1_2"/>
    <property type="match status" value="1"/>
</dbReference>
<dbReference type="AlphaFoldDB" id="A0A918JSU5"/>
<comment type="similarity">
    <text evidence="3">Belongs to the class-I pyridoxal-phosphate-dependent aminotransferase family.</text>
</comment>
<dbReference type="InterPro" id="IPR015421">
    <property type="entry name" value="PyrdxlP-dep_Trfase_major"/>
</dbReference>
<comment type="cofactor">
    <cofactor evidence="1 3">
        <name>pyridoxal 5'-phosphate</name>
        <dbReference type="ChEBI" id="CHEBI:597326"/>
    </cofactor>
</comment>
<dbReference type="RefSeq" id="WP_027410904.1">
    <property type="nucleotide sequence ID" value="NZ_BMWS01000002.1"/>
</dbReference>
<dbReference type="EC" id="2.6.1.-" evidence="3"/>
<dbReference type="InterPro" id="IPR004839">
    <property type="entry name" value="Aminotransferase_I/II_large"/>
</dbReference>
<evidence type="ECO:0000313" key="5">
    <source>
        <dbReference type="EMBL" id="GGX05619.1"/>
    </source>
</evidence>
<accession>A0A918JSU5</accession>
<keyword evidence="3" id="KW-0808">Transferase</keyword>
<feature type="domain" description="Aminotransferase class I/classII large" evidence="4">
    <location>
        <begin position="42"/>
        <end position="333"/>
    </location>
</feature>
<dbReference type="InterPro" id="IPR015424">
    <property type="entry name" value="PyrdxlP-dep_Trfase"/>
</dbReference>
<protein>
    <recommendedName>
        <fullName evidence="3">Aminotransferase</fullName>
        <ecNumber evidence="3">2.6.1.-</ecNumber>
    </recommendedName>
</protein>
<dbReference type="InterPro" id="IPR004838">
    <property type="entry name" value="NHTrfase_class1_PyrdxlP-BS"/>
</dbReference>
<keyword evidence="6" id="KW-1185">Reference proteome</keyword>
<dbReference type="PROSITE" id="PS00105">
    <property type="entry name" value="AA_TRANSFER_CLASS_1"/>
    <property type="match status" value="1"/>
</dbReference>
<dbReference type="Proteomes" id="UP000601108">
    <property type="component" value="Unassembled WGS sequence"/>
</dbReference>
<dbReference type="PANTHER" id="PTHR42885:SF1">
    <property type="entry name" value="THREONINE-PHOSPHATE DECARBOXYLASE"/>
    <property type="match status" value="1"/>
</dbReference>
<keyword evidence="3" id="KW-0032">Aminotransferase</keyword>
<evidence type="ECO:0000259" key="4">
    <source>
        <dbReference type="Pfam" id="PF00155"/>
    </source>
</evidence>
<comment type="caution">
    <text evidence="5">The sequence shown here is derived from an EMBL/GenBank/DDBJ whole genome shotgun (WGS) entry which is preliminary data.</text>
</comment>
<sequence length="340" mass="38903">MIYGHGDDGYRYNIPFKANFSSNIWYEGTSKKILSYLGQQLPLIANYPTPNADVLTQKVAEFHELDAFQVLITNGATEAFYNITSVFWGKKAAIGIPTFSEYEDACKKSALKIRYYDRSEVTNISFNEDLVFLCNPNNPNGFSNSVLEIEKMVKNFPNTMFIVDEAYIDFTFKTESCVLLLEKYNNLIIVKSLTKLFSIPGLRLGYILCSKQTGEKLQQSKMPWSVNTMAIEAGKFIFENYKDLQPNMAILLDYCKKLQQQVNTIKGLTVIPSETNYFLVQLEKPNASSLKNYLAHTHHLLIRDASNFRGLDEHYIRIASQDPKKNELLVNALQQWSILQ</sequence>
<evidence type="ECO:0000256" key="2">
    <source>
        <dbReference type="ARBA" id="ARBA00022898"/>
    </source>
</evidence>
<gene>
    <name evidence="5" type="ORF">GCM10007384_04150</name>
</gene>
<dbReference type="SUPFAM" id="SSF53383">
    <property type="entry name" value="PLP-dependent transferases"/>
    <property type="match status" value="1"/>
</dbReference>
<proteinExistence type="inferred from homology"/>
<dbReference type="GO" id="GO:0030170">
    <property type="term" value="F:pyridoxal phosphate binding"/>
    <property type="evidence" value="ECO:0007669"/>
    <property type="project" value="InterPro"/>
</dbReference>